<dbReference type="InterPro" id="IPR006671">
    <property type="entry name" value="Cyclin_N"/>
</dbReference>
<dbReference type="WBParaSite" id="SSTP_0000468900.1">
    <property type="protein sequence ID" value="SSTP_0000468900.1"/>
    <property type="gene ID" value="SSTP_0000468900"/>
</dbReference>
<dbReference type="Gene3D" id="1.10.472.10">
    <property type="entry name" value="Cyclin-like"/>
    <property type="match status" value="2"/>
</dbReference>
<dbReference type="GO" id="GO:0000278">
    <property type="term" value="P:mitotic cell cycle"/>
    <property type="evidence" value="ECO:0007669"/>
    <property type="project" value="UniProtKB-ARBA"/>
</dbReference>
<keyword evidence="1" id="KW-0132">Cell division</keyword>
<evidence type="ECO:0000256" key="1">
    <source>
        <dbReference type="ARBA" id="ARBA00022618"/>
    </source>
</evidence>
<keyword evidence="7" id="KW-1185">Reference proteome</keyword>
<name>A0A0K0E5A5_STRER</name>
<evidence type="ECO:0000256" key="5">
    <source>
        <dbReference type="SAM" id="MobiDB-lite"/>
    </source>
</evidence>
<dbReference type="STRING" id="6248.A0A0K0E5A5"/>
<dbReference type="InterPro" id="IPR039361">
    <property type="entry name" value="Cyclin"/>
</dbReference>
<dbReference type="WBParaSite" id="TCONS_00015242.p1">
    <property type="protein sequence ID" value="TCONS_00015242.p1"/>
    <property type="gene ID" value="XLOC_010471"/>
</dbReference>
<evidence type="ECO:0000256" key="4">
    <source>
        <dbReference type="RuleBase" id="RU000383"/>
    </source>
</evidence>
<dbReference type="InterPro" id="IPR013763">
    <property type="entry name" value="Cyclin-like_dom"/>
</dbReference>
<proteinExistence type="inferred from homology"/>
<evidence type="ECO:0000256" key="2">
    <source>
        <dbReference type="ARBA" id="ARBA00023127"/>
    </source>
</evidence>
<keyword evidence="3" id="KW-0131">Cell cycle</keyword>
<dbReference type="Proteomes" id="UP000035681">
    <property type="component" value="Unplaced"/>
</dbReference>
<evidence type="ECO:0000313" key="8">
    <source>
        <dbReference type="WBParaSite" id="SSTP_0000468900.1"/>
    </source>
</evidence>
<protein>
    <submittedName>
        <fullName evidence="8 9">Cyclin N-terminal domain-containing protein</fullName>
    </submittedName>
</protein>
<dbReference type="SUPFAM" id="SSF47954">
    <property type="entry name" value="Cyclin-like"/>
    <property type="match status" value="1"/>
</dbReference>
<evidence type="ECO:0000313" key="9">
    <source>
        <dbReference type="WBParaSite" id="TCONS_00015242.p1"/>
    </source>
</evidence>
<feature type="region of interest" description="Disordered" evidence="5">
    <location>
        <begin position="1"/>
        <end position="20"/>
    </location>
</feature>
<dbReference type="SMART" id="SM00385">
    <property type="entry name" value="CYCLIN"/>
    <property type="match status" value="1"/>
</dbReference>
<dbReference type="InterPro" id="IPR036915">
    <property type="entry name" value="Cyclin-like_sf"/>
</dbReference>
<dbReference type="GO" id="GO:0051301">
    <property type="term" value="P:cell division"/>
    <property type="evidence" value="ECO:0007669"/>
    <property type="project" value="UniProtKB-KW"/>
</dbReference>
<dbReference type="PROSITE" id="PS00292">
    <property type="entry name" value="CYCLINS"/>
    <property type="match status" value="1"/>
</dbReference>
<comment type="similarity">
    <text evidence="4">Belongs to the cyclin family.</text>
</comment>
<feature type="domain" description="Cyclin-like" evidence="6">
    <location>
        <begin position="206"/>
        <end position="290"/>
    </location>
</feature>
<organism evidence="8">
    <name type="scientific">Strongyloides stercoralis</name>
    <name type="common">Threadworm</name>
    <dbReference type="NCBI Taxonomy" id="6248"/>
    <lineage>
        <taxon>Eukaryota</taxon>
        <taxon>Metazoa</taxon>
        <taxon>Ecdysozoa</taxon>
        <taxon>Nematoda</taxon>
        <taxon>Chromadorea</taxon>
        <taxon>Rhabditida</taxon>
        <taxon>Tylenchina</taxon>
        <taxon>Panagrolaimomorpha</taxon>
        <taxon>Strongyloidoidea</taxon>
        <taxon>Strongyloididae</taxon>
        <taxon>Strongyloides</taxon>
    </lineage>
</organism>
<dbReference type="AlphaFoldDB" id="A0A0K0E5A5"/>
<dbReference type="PANTHER" id="PTHR10177">
    <property type="entry name" value="CYCLINS"/>
    <property type="match status" value="1"/>
</dbReference>
<evidence type="ECO:0000313" key="7">
    <source>
        <dbReference type="Proteomes" id="UP000035681"/>
    </source>
</evidence>
<keyword evidence="2 4" id="KW-0195">Cyclin</keyword>
<dbReference type="Pfam" id="PF00134">
    <property type="entry name" value="Cyclin_N"/>
    <property type="match status" value="1"/>
</dbReference>
<evidence type="ECO:0000256" key="3">
    <source>
        <dbReference type="ARBA" id="ARBA00023306"/>
    </source>
</evidence>
<evidence type="ECO:0000259" key="6">
    <source>
        <dbReference type="SMART" id="SM00385"/>
    </source>
</evidence>
<reference evidence="8" key="1">
    <citation type="submission" date="2015-08" db="UniProtKB">
        <authorList>
            <consortium name="WormBaseParasite"/>
        </authorList>
    </citation>
    <scope>IDENTIFICATION</scope>
</reference>
<accession>A0A0K0E5A5</accession>
<dbReference type="InterPro" id="IPR048258">
    <property type="entry name" value="Cyclins_cyclin-box"/>
</dbReference>
<sequence length="499" mass="58032">MNPFPEDELNGSSEYNSNKSRKRAFEEVNYNNYNNTENEKQLYNVISEHDISDDEGTHYSSSVTSSPLMYNNLKCTEDVESSEYNETISNDSLYLISQSSNNSTTLNNLKKNSLINKKELPFESVMLRQTNTVFGNFEYMLNYDKKSKDYQKKLKEKFPFELYKYGQSHEVIDLLYLKSRIYPSIEAKILPINRKLYGTYRLAILEWLQEICYEEHLSRVTYNSAINIMDRFMAENIVNPRYYQLISAACLLISAKIEEIYPPSFNKLVDYSGGAYCLTQLKRAEIAIINDLEFAVNPVTCYTFLTYFHLKLQDEYDEPLDNENLTSSSSIKSNSGSIANNVEELIISKSKNALEYFYTEKPRTFSTEVGNFFIRTMAIHDFIFITDNSSFFSPSKLAAAIIYSQIPDKDLNLFNLVGYKKDEILEELNYVMPFANNSSHIELDYKEKISLLSETKDDFKKYDIQTSSSSFRMILYDNEKLNDHIVEFNKKIKSLPLKL</sequence>